<evidence type="ECO:0000313" key="5">
    <source>
        <dbReference type="Proteomes" id="UP000186588"/>
    </source>
</evidence>
<dbReference type="InterPro" id="IPR020215">
    <property type="entry name" value="EbsA-like"/>
</dbReference>
<proteinExistence type="predicted"/>
<keyword evidence="1" id="KW-0812">Transmembrane</keyword>
<keyword evidence="1" id="KW-1133">Transmembrane helix</keyword>
<dbReference type="RefSeq" id="WP_053796554.1">
    <property type="nucleotide sequence ID" value="NZ_BDDX01000016.1"/>
</dbReference>
<evidence type="ECO:0000313" key="2">
    <source>
        <dbReference type="EMBL" id="GAT91239.1"/>
    </source>
</evidence>
<dbReference type="EMBL" id="JXCZ01000018">
    <property type="protein sequence ID" value="KOY79207.1"/>
    <property type="molecule type" value="Genomic_DNA"/>
</dbReference>
<feature type="transmembrane region" description="Helical" evidence="1">
    <location>
        <begin position="41"/>
        <end position="62"/>
    </location>
</feature>
<evidence type="ECO:0008006" key="6">
    <source>
        <dbReference type="Google" id="ProtNLM"/>
    </source>
</evidence>
<dbReference type="PATRIC" id="fig|148814.9.peg.661"/>
<feature type="transmembrane region" description="Helical" evidence="1">
    <location>
        <begin position="15"/>
        <end position="35"/>
    </location>
</feature>
<name>A0A0M9DEZ5_9LACO</name>
<evidence type="ECO:0000256" key="1">
    <source>
        <dbReference type="SAM" id="Phobius"/>
    </source>
</evidence>
<organism evidence="3 4">
    <name type="scientific">Apilactobacillus kunkeei</name>
    <dbReference type="NCBI Taxonomy" id="148814"/>
    <lineage>
        <taxon>Bacteria</taxon>
        <taxon>Bacillati</taxon>
        <taxon>Bacillota</taxon>
        <taxon>Bacilli</taxon>
        <taxon>Lactobacillales</taxon>
        <taxon>Lactobacillaceae</taxon>
        <taxon>Apilactobacillus</taxon>
    </lineage>
</organism>
<accession>A0A0M9DEZ5</accession>
<comment type="caution">
    <text evidence="3">The sequence shown here is derived from an EMBL/GenBank/DDBJ whole genome shotgun (WGS) entry which is preliminary data.</text>
</comment>
<evidence type="ECO:0000313" key="3">
    <source>
        <dbReference type="EMBL" id="KOY79207.1"/>
    </source>
</evidence>
<dbReference type="Proteomes" id="UP000037749">
    <property type="component" value="Unassembled WGS sequence"/>
</dbReference>
<dbReference type="AlphaFoldDB" id="A0A0M9DEZ5"/>
<sequence>MITQKRTFLYQPEPLYTVITWAWTFALLFIGIIFWLEVTVIQWITIFFFLVFFLFAIFQIIFRRITIEDDKITVSKLMNPKWLETNISDIDNVSFTKHTADIEVNKKHYRLLLPVNSIIELSNLLKK</sequence>
<protein>
    <recommendedName>
        <fullName evidence="6">Pore-forming protein</fullName>
    </recommendedName>
</protein>
<dbReference type="Pfam" id="PF17255">
    <property type="entry name" value="EbsA"/>
    <property type="match status" value="1"/>
</dbReference>
<reference evidence="2 5" key="2">
    <citation type="journal article" date="2016" name="Syst. Appl. Microbiol.">
        <title>Genomic characterization of a fructophilic bee symbiont Lactobacillus kunkeei reveals its niche-specific adaptation.</title>
        <authorList>
            <person name="Maeno S."/>
            <person name="Tanizawa Y."/>
            <person name="Kanesaki Y."/>
            <person name="Kubota E."/>
            <person name="Kumar H."/>
            <person name="Dicks L."/>
            <person name="Salminen S."/>
            <person name="Nakagawa J."/>
            <person name="Arita M."/>
            <person name="Endo A."/>
        </authorList>
    </citation>
    <scope>NUCLEOTIDE SEQUENCE [LARGE SCALE GENOMIC DNA]</scope>
    <source>
        <strain evidence="2 5">FF30-6</strain>
    </source>
</reference>
<dbReference type="Proteomes" id="UP000186588">
    <property type="component" value="Unassembled WGS sequence"/>
</dbReference>
<gene>
    <name evidence="2" type="ORF">FF306_01360</name>
    <name evidence="3" type="ORF">RZ72_11440</name>
</gene>
<dbReference type="EMBL" id="BDDX01000016">
    <property type="protein sequence ID" value="GAT91239.1"/>
    <property type="molecule type" value="Genomic_DNA"/>
</dbReference>
<evidence type="ECO:0000313" key="4">
    <source>
        <dbReference type="Proteomes" id="UP000037749"/>
    </source>
</evidence>
<reference evidence="3 4" key="1">
    <citation type="journal article" date="2015" name="Genome Biol. Evol.">
        <title>Functionally Structured Genomes in Lactobacillus kunkeei Colonizing the Honey Crop and Food Products of Honeybees and Stingless Bees.</title>
        <authorList>
            <person name="Tamarit D."/>
            <person name="Ellegaard K.M."/>
            <person name="Wikander J."/>
            <person name="Olofsson T."/>
            <person name="Vasquez A."/>
            <person name="Andersson S.G."/>
        </authorList>
    </citation>
    <scope>NUCLEOTIDE SEQUENCE [LARGE SCALE GENOMIC DNA]</scope>
    <source>
        <strain evidence="3 4">LAla</strain>
    </source>
</reference>
<keyword evidence="1" id="KW-0472">Membrane</keyword>